<evidence type="ECO:0000256" key="2">
    <source>
        <dbReference type="ARBA" id="ARBA00012393"/>
    </source>
</evidence>
<evidence type="ECO:0000256" key="6">
    <source>
        <dbReference type="ARBA" id="ARBA00022695"/>
    </source>
</evidence>
<dbReference type="GO" id="GO:0005524">
    <property type="term" value="F:ATP binding"/>
    <property type="evidence" value="ECO:0007669"/>
    <property type="project" value="UniProtKB-KW"/>
</dbReference>
<name>A0AAD4D4Y1_9FUNG</name>
<evidence type="ECO:0000256" key="3">
    <source>
        <dbReference type="ARBA" id="ARBA00022630"/>
    </source>
</evidence>
<dbReference type="PANTHER" id="PTHR23293">
    <property type="entry name" value="FAD SYNTHETASE-RELATED FMN ADENYLYLTRANSFERASE"/>
    <property type="match status" value="1"/>
</dbReference>
<evidence type="ECO:0000256" key="7">
    <source>
        <dbReference type="ARBA" id="ARBA00022741"/>
    </source>
</evidence>
<feature type="region of interest" description="Disordered" evidence="13">
    <location>
        <begin position="111"/>
        <end position="147"/>
    </location>
</feature>
<keyword evidence="8" id="KW-0274">FAD</keyword>
<dbReference type="Proteomes" id="UP001194580">
    <property type="component" value="Unassembled WGS sequence"/>
</dbReference>
<dbReference type="GO" id="GO:0006747">
    <property type="term" value="P:FAD biosynthetic process"/>
    <property type="evidence" value="ECO:0007669"/>
    <property type="project" value="TreeGrafter"/>
</dbReference>
<comment type="catalytic activity">
    <reaction evidence="12">
        <text>FMN + ATP + H(+) = FAD + diphosphate</text>
        <dbReference type="Rhea" id="RHEA:17237"/>
        <dbReference type="ChEBI" id="CHEBI:15378"/>
        <dbReference type="ChEBI" id="CHEBI:30616"/>
        <dbReference type="ChEBI" id="CHEBI:33019"/>
        <dbReference type="ChEBI" id="CHEBI:57692"/>
        <dbReference type="ChEBI" id="CHEBI:58210"/>
        <dbReference type="EC" id="2.7.7.2"/>
    </reaction>
</comment>
<dbReference type="InterPro" id="IPR002500">
    <property type="entry name" value="PAPS_reduct_dom"/>
</dbReference>
<evidence type="ECO:0000256" key="1">
    <source>
        <dbReference type="ARBA" id="ARBA00004726"/>
    </source>
</evidence>
<dbReference type="InterPro" id="IPR014729">
    <property type="entry name" value="Rossmann-like_a/b/a_fold"/>
</dbReference>
<keyword evidence="3" id="KW-0285">Flavoprotein</keyword>
<dbReference type="PANTHER" id="PTHR23293:SF9">
    <property type="entry name" value="FAD SYNTHASE"/>
    <property type="match status" value="1"/>
</dbReference>
<dbReference type="Gene3D" id="3.40.50.620">
    <property type="entry name" value="HUPs"/>
    <property type="match status" value="1"/>
</dbReference>
<gene>
    <name evidence="15" type="primary">FAD1</name>
    <name evidence="15" type="ORF">BGZ95_002930</name>
</gene>
<evidence type="ECO:0000256" key="8">
    <source>
        <dbReference type="ARBA" id="ARBA00022827"/>
    </source>
</evidence>
<dbReference type="AlphaFoldDB" id="A0AAD4D4Y1"/>
<keyword evidence="5" id="KW-0808">Transferase</keyword>
<dbReference type="Pfam" id="PF01507">
    <property type="entry name" value="PAPS_reduct"/>
    <property type="match status" value="1"/>
</dbReference>
<evidence type="ECO:0000256" key="10">
    <source>
        <dbReference type="ARBA" id="ARBA00031145"/>
    </source>
</evidence>
<dbReference type="GO" id="GO:0003919">
    <property type="term" value="F:FMN adenylyltransferase activity"/>
    <property type="evidence" value="ECO:0007669"/>
    <property type="project" value="UniProtKB-EC"/>
</dbReference>
<comment type="caution">
    <text evidence="15">The sequence shown here is derived from an EMBL/GenBank/DDBJ whole genome shotgun (WGS) entry which is preliminary data.</text>
</comment>
<evidence type="ECO:0000256" key="4">
    <source>
        <dbReference type="ARBA" id="ARBA00022643"/>
    </source>
</evidence>
<keyword evidence="7" id="KW-0547">Nucleotide-binding</keyword>
<accession>A0AAD4D4Y1</accession>
<dbReference type="SUPFAM" id="SSF52402">
    <property type="entry name" value="Adenine nucleotide alpha hydrolases-like"/>
    <property type="match status" value="1"/>
</dbReference>
<evidence type="ECO:0000256" key="5">
    <source>
        <dbReference type="ARBA" id="ARBA00022679"/>
    </source>
</evidence>
<dbReference type="CDD" id="cd23948">
    <property type="entry name" value="FAD_synthase"/>
    <property type="match status" value="1"/>
</dbReference>
<evidence type="ECO:0000256" key="13">
    <source>
        <dbReference type="SAM" id="MobiDB-lite"/>
    </source>
</evidence>
<protein>
    <recommendedName>
        <fullName evidence="2">FAD synthase</fullName>
        <ecNumber evidence="2">2.7.7.2</ecNumber>
    </recommendedName>
    <alternativeName>
        <fullName evidence="10">FAD pyrophosphorylase</fullName>
    </alternativeName>
    <alternativeName>
        <fullName evidence="11">FMN adenylyltransferase</fullName>
    </alternativeName>
</protein>
<keyword evidence="4" id="KW-0288">FMN</keyword>
<keyword evidence="6" id="KW-0548">Nucleotidyltransferase</keyword>
<evidence type="ECO:0000256" key="9">
    <source>
        <dbReference type="ARBA" id="ARBA00022840"/>
    </source>
</evidence>
<evidence type="ECO:0000256" key="11">
    <source>
        <dbReference type="ARBA" id="ARBA00031871"/>
    </source>
</evidence>
<reference evidence="15" key="1">
    <citation type="journal article" date="2020" name="Fungal Divers.">
        <title>Resolving the Mortierellaceae phylogeny through synthesis of multi-gene phylogenetics and phylogenomics.</title>
        <authorList>
            <person name="Vandepol N."/>
            <person name="Liber J."/>
            <person name="Desiro A."/>
            <person name="Na H."/>
            <person name="Kennedy M."/>
            <person name="Barry K."/>
            <person name="Grigoriev I.V."/>
            <person name="Miller A.N."/>
            <person name="O'Donnell K."/>
            <person name="Stajich J.E."/>
            <person name="Bonito G."/>
        </authorList>
    </citation>
    <scope>NUCLEOTIDE SEQUENCE</scope>
    <source>
        <strain evidence="15">NRRL 28262</strain>
    </source>
</reference>
<evidence type="ECO:0000256" key="12">
    <source>
        <dbReference type="ARBA" id="ARBA00049494"/>
    </source>
</evidence>
<keyword evidence="16" id="KW-1185">Reference proteome</keyword>
<sequence length="585" mass="64923">MMPLQGSLTEDQETIGLIIVSDSPSHKNFTLPQPNHFNITRSKVVNSSLDITRATAVFSRDYSLVFVVLLANEPAKNAALIDRQESVLCAIADTFGQELFDARQKSALHCPLENNNTPDQEQLATSGAHNGQGSTQTNGARTEAVEDRRVYEGRTPCKGEVHYIGVPGQTLLQPVISVHNVHTLIEPIVNYTQTSESLAETTTTTTTMTTTEMVSLALDALHANRPSFVLPIDGFQVMRDVYHLVELANAHDALLSEEQLCEIATTATAPTSTAESKLMSERDRHCWESVRHAVEVIEEAVRRYGPSGISLSFNGGKDCTVLLHLFVAVLYKIHGSEQQQHTPPDTPQHEQQKLPHPQRYPISSIYVTDKNPFGQVERFVDDEIERYNLNLVRIPGPMKKALEEYNNLNGDVKSIMVGTRRDDPHGGPLKPFTPCDPSWPPFMRIHPILDWTYHDIWTFLRGINVPYCGLYDLGYTSLGGRDNTFPNPQLKRLSIGPFFDTAAISQLKELGPGAGAASLEDAVREQAIKTNCIGNGSAKSTTERDVELLQQLHQVDQTLDRMEENFLFGPAWKLSGGESERCGRS</sequence>
<organism evidence="15 16">
    <name type="scientific">Linnemannia exigua</name>
    <dbReference type="NCBI Taxonomy" id="604196"/>
    <lineage>
        <taxon>Eukaryota</taxon>
        <taxon>Fungi</taxon>
        <taxon>Fungi incertae sedis</taxon>
        <taxon>Mucoromycota</taxon>
        <taxon>Mortierellomycotina</taxon>
        <taxon>Mortierellomycetes</taxon>
        <taxon>Mortierellales</taxon>
        <taxon>Mortierellaceae</taxon>
        <taxon>Linnemannia</taxon>
    </lineage>
</organism>
<evidence type="ECO:0000313" key="15">
    <source>
        <dbReference type="EMBL" id="KAG0267100.1"/>
    </source>
</evidence>
<feature type="domain" description="Phosphoadenosine phosphosulphate reductase" evidence="14">
    <location>
        <begin position="397"/>
        <end position="484"/>
    </location>
</feature>
<dbReference type="EMBL" id="JAAAIL010001641">
    <property type="protein sequence ID" value="KAG0267100.1"/>
    <property type="molecule type" value="Genomic_DNA"/>
</dbReference>
<keyword evidence="9" id="KW-0067">ATP-binding</keyword>
<feature type="compositionally biased region" description="Polar residues" evidence="13">
    <location>
        <begin position="113"/>
        <end position="140"/>
    </location>
</feature>
<proteinExistence type="predicted"/>
<dbReference type="EC" id="2.7.7.2" evidence="2"/>
<evidence type="ECO:0000313" key="16">
    <source>
        <dbReference type="Proteomes" id="UP001194580"/>
    </source>
</evidence>
<comment type="pathway">
    <text evidence="1">Cofactor biosynthesis; FAD biosynthesis; FAD from FMN: step 1/1.</text>
</comment>
<evidence type="ECO:0000259" key="14">
    <source>
        <dbReference type="Pfam" id="PF01507"/>
    </source>
</evidence>